<evidence type="ECO:0000313" key="3">
    <source>
        <dbReference type="Proteomes" id="UP000311008"/>
    </source>
</evidence>
<dbReference type="OrthoDB" id="8535918at2"/>
<dbReference type="KEGG" id="mmec:FIU01_10895"/>
<dbReference type="InterPro" id="IPR025293">
    <property type="entry name" value="YfiR/HmsC-like"/>
</dbReference>
<keyword evidence="1" id="KW-0732">Signal</keyword>
<keyword evidence="3" id="KW-1185">Reference proteome</keyword>
<reference evidence="3" key="1">
    <citation type="journal article" date="2019" name="ISME J.">
        <title>Evolution in action: habitat transition from sediment to the pelagial leads to genome streamlining in Methylophilaceae.</title>
        <authorList>
            <person name="Salcher M."/>
            <person name="Schaefle D."/>
            <person name="Kaspar M."/>
            <person name="Neuenschwander S.M."/>
            <person name="Ghai R."/>
        </authorList>
    </citation>
    <scope>NUCLEOTIDE SEQUENCE [LARGE SCALE GENOMIC DNA]</scope>
    <source>
        <strain evidence="3">MMS-M-51</strain>
    </source>
</reference>
<proteinExistence type="predicted"/>
<feature type="chain" id="PRO_5022898629" evidence="1">
    <location>
        <begin position="25"/>
        <end position="175"/>
    </location>
</feature>
<protein>
    <submittedName>
        <fullName evidence="2">YfiR family protein</fullName>
    </submittedName>
</protein>
<evidence type="ECO:0000256" key="1">
    <source>
        <dbReference type="SAM" id="SignalP"/>
    </source>
</evidence>
<evidence type="ECO:0000313" key="2">
    <source>
        <dbReference type="EMBL" id="QDC44977.1"/>
    </source>
</evidence>
<dbReference type="RefSeq" id="WP_140004304.1">
    <property type="nucleotide sequence ID" value="NZ_CP040946.1"/>
</dbReference>
<feature type="signal peptide" evidence="1">
    <location>
        <begin position="1"/>
        <end position="24"/>
    </location>
</feature>
<organism evidence="2 3">
    <name type="scientific">Methylophilus medardicus</name>
    <dbReference type="NCBI Taxonomy" id="2588534"/>
    <lineage>
        <taxon>Bacteria</taxon>
        <taxon>Pseudomonadati</taxon>
        <taxon>Pseudomonadota</taxon>
        <taxon>Betaproteobacteria</taxon>
        <taxon>Nitrosomonadales</taxon>
        <taxon>Methylophilaceae</taxon>
        <taxon>Methylophilus</taxon>
    </lineage>
</organism>
<accession>A0A5B8CUL3</accession>
<dbReference type="Pfam" id="PF13689">
    <property type="entry name" value="DUF4154"/>
    <property type="match status" value="1"/>
</dbReference>
<name>A0A5B8CUL3_9PROT</name>
<dbReference type="Proteomes" id="UP000311008">
    <property type="component" value="Chromosome"/>
</dbReference>
<sequence length="175" mass="19432">MIAVRRTCLILPLLGLGAASLTQAGTEQVRETKSALLFNLATLSQASNRTAQDTYAICAFEEDIGYLKATTLESQKLQNLQIFLITLRAPAEAKRCNLLYIQDYVAQKPLELQQAIQKDAVLTVVYVGNSFSEYGHVEINEQDKHYQFALHLSSAKQAGIVFDTRLMSLATNIIH</sequence>
<gene>
    <name evidence="2" type="ORF">FIU01_10895</name>
</gene>
<dbReference type="AlphaFoldDB" id="A0A5B8CUL3"/>
<dbReference type="EMBL" id="CP040946">
    <property type="protein sequence ID" value="QDC44977.1"/>
    <property type="molecule type" value="Genomic_DNA"/>
</dbReference>